<feature type="region of interest" description="Disordered" evidence="1">
    <location>
        <begin position="231"/>
        <end position="258"/>
    </location>
</feature>
<evidence type="ECO:0000313" key="4">
    <source>
        <dbReference type="EMBL" id="QAS79587.1"/>
    </source>
</evidence>
<feature type="domain" description="Phytase-like" evidence="3">
    <location>
        <begin position="83"/>
        <end position="461"/>
    </location>
</feature>
<dbReference type="EMBL" id="CP034998">
    <property type="protein sequence ID" value="QAS79587.1"/>
    <property type="molecule type" value="Genomic_DNA"/>
</dbReference>
<protein>
    <recommendedName>
        <fullName evidence="3">Phytase-like domain-containing protein</fullName>
    </recommendedName>
</protein>
<dbReference type="PANTHER" id="PTHR37957">
    <property type="entry name" value="BLR7070 PROTEIN"/>
    <property type="match status" value="1"/>
</dbReference>
<feature type="signal peptide" evidence="2">
    <location>
        <begin position="1"/>
        <end position="28"/>
    </location>
</feature>
<accession>A0AAE5TXB8</accession>
<dbReference type="InterPro" id="IPR027372">
    <property type="entry name" value="Phytase-like_dom"/>
</dbReference>
<reference evidence="4 5" key="1">
    <citation type="submission" date="2019-01" db="EMBL/GenBank/DDBJ databases">
        <title>Genomic insights into the origins and evolution of symbiotic genes in the Phaseolus vulgaris microsymbionts.</title>
        <authorList>
            <person name="Tong W."/>
        </authorList>
    </citation>
    <scope>NUCLEOTIDE SEQUENCE [LARGE SCALE GENOMIC DNA]</scope>
    <source>
        <strain evidence="4 5">FH23</strain>
    </source>
</reference>
<dbReference type="KEGG" id="rad:CO657_16635"/>
<dbReference type="RefSeq" id="WP_054184913.1">
    <property type="nucleotide sequence ID" value="NZ_CP034998.1"/>
</dbReference>
<name>A0AAE5TXB8_9HYPH</name>
<dbReference type="AlphaFoldDB" id="A0AAE5TXB8"/>
<evidence type="ECO:0000256" key="1">
    <source>
        <dbReference type="SAM" id="MobiDB-lite"/>
    </source>
</evidence>
<evidence type="ECO:0000259" key="3">
    <source>
        <dbReference type="Pfam" id="PF13449"/>
    </source>
</evidence>
<organism evidence="4 5">
    <name type="scientific">Rhizobium acidisoli</name>
    <dbReference type="NCBI Taxonomy" id="1538158"/>
    <lineage>
        <taxon>Bacteria</taxon>
        <taxon>Pseudomonadati</taxon>
        <taxon>Pseudomonadota</taxon>
        <taxon>Alphaproteobacteria</taxon>
        <taxon>Hyphomicrobiales</taxon>
        <taxon>Rhizobiaceae</taxon>
        <taxon>Rhizobium/Agrobacterium group</taxon>
        <taxon>Rhizobium</taxon>
    </lineage>
</organism>
<gene>
    <name evidence="4" type="ORF">CO657_16635</name>
</gene>
<proteinExistence type="predicted"/>
<dbReference type="PANTHER" id="PTHR37957:SF1">
    <property type="entry name" value="PHYTASE-LIKE DOMAIN-CONTAINING PROTEIN"/>
    <property type="match status" value="1"/>
</dbReference>
<keyword evidence="5" id="KW-1185">Reference proteome</keyword>
<keyword evidence="2" id="KW-0732">Signal</keyword>
<evidence type="ECO:0000256" key="2">
    <source>
        <dbReference type="SAM" id="SignalP"/>
    </source>
</evidence>
<evidence type="ECO:0000313" key="5">
    <source>
        <dbReference type="Proteomes" id="UP000220927"/>
    </source>
</evidence>
<dbReference type="Pfam" id="PF13449">
    <property type="entry name" value="Phytase-like"/>
    <property type="match status" value="1"/>
</dbReference>
<dbReference type="Proteomes" id="UP000220927">
    <property type="component" value="Chromosome"/>
</dbReference>
<sequence length="497" mass="52236">MNNVRSYASRLFAAVLAASAAIPAAASAENSAAVGSLTFVNKGLVGIGRIPANQRDKFGETFGSGSGMTIDSAAWSRDGAGYKGTLYLLPDRGYNAVGTVDYRPRLNTIAIGLTPTAPSAAPEAGKEQSGVDAKLVDSILFVDDKGGDMTGLDPESGVRAAAGDFPPLPQAVNGKIALDNEAIIRMADGSMFVSDEYGPYIYRFAADSHLLSATQPPKALLPMRKGALSFASNNPGPGASAPDPKDPETGRQNNQGLEGIAMTPDGKFIIAVLQSAARQDGGDSGSTRQNTRAMIYDAADPDPDHLKLVHEYVVPLPVFKDAKDKTVIAAESEIVALSDKTFLMLARDSGNGQGLKGDTSLYRKINIVDLSNATDIAGSDFDAGKPTAPKGVVDPSLTPATLTPFIDINDKAELARFGLHNGAPNDKNNLSEKWEAMGLASVLDPNLPDDYFLFVANDNDFLTQDGFQVGAAYKAEGGADVDTMFQVFQVTLPGLRK</sequence>
<feature type="chain" id="PRO_5042238011" description="Phytase-like domain-containing protein" evidence="2">
    <location>
        <begin position="29"/>
        <end position="497"/>
    </location>
</feature>